<dbReference type="PANTHER" id="PTHR39470:SF1">
    <property type="entry name" value="CHORISMATE SYNTHASE PROTEIN"/>
    <property type="match status" value="1"/>
</dbReference>
<dbReference type="OrthoDB" id="4218123at2759"/>
<keyword evidence="1" id="KW-0472">Membrane</keyword>
<keyword evidence="1" id="KW-1133">Transmembrane helix</keyword>
<sequence length="345" mass="38049">MVSWKTIQSIVIFFGPILVPRLIAYYRSLRSTPASQIRPLPPATSYALAVLFASALTAFASTLPLFHPTNIFRQTQSRLQTPAGVLLTRLASIRPLTSSDETLRRVLDTGGLDARLLYARFGPSVLINCPFAAPGAIDSSRNYLLYAAPTLLAPHLLHLLVLGIATSRFLSGAEGARWRTIATIAGLLLPIFELWLVANYDDRANARSTRLGEVDFVYWKALVWRGLAIAGTDAVLGWVMWLQATHRAFLTPVSNGERVGESTRMVEMVLGKVRGLGMVRNGSARDAGLRRKVESYWVKEGEVMKDVFEQPEVLQAQRNALARVDINRIGTEADAYIDSILGRAM</sequence>
<dbReference type="RefSeq" id="XP_033586826.1">
    <property type="nucleotide sequence ID" value="XM_033734587.1"/>
</dbReference>
<evidence type="ECO:0000256" key="1">
    <source>
        <dbReference type="SAM" id="Phobius"/>
    </source>
</evidence>
<keyword evidence="3" id="KW-1185">Reference proteome</keyword>
<reference evidence="2" key="1">
    <citation type="journal article" date="2020" name="Stud. Mycol.">
        <title>101 Dothideomycetes genomes: a test case for predicting lifestyles and emergence of pathogens.</title>
        <authorList>
            <person name="Haridas S."/>
            <person name="Albert R."/>
            <person name="Binder M."/>
            <person name="Bloem J."/>
            <person name="Labutti K."/>
            <person name="Salamov A."/>
            <person name="Andreopoulos B."/>
            <person name="Baker S."/>
            <person name="Barry K."/>
            <person name="Bills G."/>
            <person name="Bluhm B."/>
            <person name="Cannon C."/>
            <person name="Castanera R."/>
            <person name="Culley D."/>
            <person name="Daum C."/>
            <person name="Ezra D."/>
            <person name="Gonzalez J."/>
            <person name="Henrissat B."/>
            <person name="Kuo A."/>
            <person name="Liang C."/>
            <person name="Lipzen A."/>
            <person name="Lutzoni F."/>
            <person name="Magnuson J."/>
            <person name="Mondo S."/>
            <person name="Nolan M."/>
            <person name="Ohm R."/>
            <person name="Pangilinan J."/>
            <person name="Park H.-J."/>
            <person name="Ramirez L."/>
            <person name="Alfaro M."/>
            <person name="Sun H."/>
            <person name="Tritt A."/>
            <person name="Yoshinaga Y."/>
            <person name="Zwiers L.-H."/>
            <person name="Turgeon B."/>
            <person name="Goodwin S."/>
            <person name="Spatafora J."/>
            <person name="Crous P."/>
            <person name="Grigoriev I."/>
        </authorList>
    </citation>
    <scope>NUCLEOTIDE SEQUENCE</scope>
    <source>
        <strain evidence="2">CBS 113389</strain>
    </source>
</reference>
<dbReference type="PANTHER" id="PTHR39470">
    <property type="entry name" value="CHROMOSOME 10, WHOLE GENOME SHOTGUN SEQUENCE"/>
    <property type="match status" value="1"/>
</dbReference>
<feature type="transmembrane region" description="Helical" evidence="1">
    <location>
        <begin position="218"/>
        <end position="241"/>
    </location>
</feature>
<evidence type="ECO:0000313" key="2">
    <source>
        <dbReference type="EMBL" id="KAF2480256.1"/>
    </source>
</evidence>
<dbReference type="AlphaFoldDB" id="A0A6A6PKD1"/>
<evidence type="ECO:0000313" key="3">
    <source>
        <dbReference type="Proteomes" id="UP000799767"/>
    </source>
</evidence>
<name>A0A6A6PKD1_9PEZI</name>
<proteinExistence type="predicted"/>
<feature type="transmembrane region" description="Helical" evidence="1">
    <location>
        <begin position="46"/>
        <end position="66"/>
    </location>
</feature>
<accession>A0A6A6PKD1</accession>
<feature type="transmembrane region" description="Helical" evidence="1">
    <location>
        <begin position="6"/>
        <end position="26"/>
    </location>
</feature>
<feature type="transmembrane region" description="Helical" evidence="1">
    <location>
        <begin position="143"/>
        <end position="166"/>
    </location>
</feature>
<dbReference type="GeneID" id="54475589"/>
<protein>
    <submittedName>
        <fullName evidence="2">Uncharacterized protein</fullName>
    </submittedName>
</protein>
<keyword evidence="1" id="KW-0812">Transmembrane</keyword>
<dbReference type="EMBL" id="MU001640">
    <property type="protein sequence ID" value="KAF2480256.1"/>
    <property type="molecule type" value="Genomic_DNA"/>
</dbReference>
<gene>
    <name evidence="2" type="ORF">BDY17DRAFT_303520</name>
</gene>
<organism evidence="2 3">
    <name type="scientific">Neohortaea acidophila</name>
    <dbReference type="NCBI Taxonomy" id="245834"/>
    <lineage>
        <taxon>Eukaryota</taxon>
        <taxon>Fungi</taxon>
        <taxon>Dikarya</taxon>
        <taxon>Ascomycota</taxon>
        <taxon>Pezizomycotina</taxon>
        <taxon>Dothideomycetes</taxon>
        <taxon>Dothideomycetidae</taxon>
        <taxon>Mycosphaerellales</taxon>
        <taxon>Teratosphaeriaceae</taxon>
        <taxon>Neohortaea</taxon>
    </lineage>
</organism>
<dbReference type="Proteomes" id="UP000799767">
    <property type="component" value="Unassembled WGS sequence"/>
</dbReference>
<feature type="transmembrane region" description="Helical" evidence="1">
    <location>
        <begin position="178"/>
        <end position="198"/>
    </location>
</feature>